<proteinExistence type="predicted"/>
<gene>
    <name evidence="2" type="ORF">F8237_09590</name>
</gene>
<sequence>MSLAISLIVDGYVRLADRDALETLRAHRAKMLEAATAVAEMDTSGMIATLNEDIEIIDAGLSRLKAWREEQERASGRPEATPLNDIARGDPHE</sequence>
<name>A0A5P6P2N3_9BRAD</name>
<evidence type="ECO:0000256" key="1">
    <source>
        <dbReference type="SAM" id="MobiDB-lite"/>
    </source>
</evidence>
<dbReference type="EMBL" id="CP044543">
    <property type="protein sequence ID" value="QFI72617.1"/>
    <property type="molecule type" value="Genomic_DNA"/>
</dbReference>
<protein>
    <submittedName>
        <fullName evidence="2">Uncharacterized protein</fullName>
    </submittedName>
</protein>
<reference evidence="3" key="1">
    <citation type="submission" date="2019-10" db="EMBL/GenBank/DDBJ databases">
        <title>Complete Genome Sequence of Bradyrhizobium betae type strain PL7HG1T.</title>
        <authorList>
            <person name="Bromfield E.S.P."/>
            <person name="Cloutier S."/>
        </authorList>
    </citation>
    <scope>NUCLEOTIDE SEQUENCE [LARGE SCALE GENOMIC DNA]</scope>
    <source>
        <strain evidence="3">PL7HG1</strain>
    </source>
</reference>
<dbReference type="Proteomes" id="UP000325641">
    <property type="component" value="Chromosome"/>
</dbReference>
<dbReference type="AlphaFoldDB" id="A0A5P6P2N3"/>
<accession>A0A5P6P2N3</accession>
<feature type="region of interest" description="Disordered" evidence="1">
    <location>
        <begin position="69"/>
        <end position="93"/>
    </location>
</feature>
<organism evidence="2 3">
    <name type="scientific">Bradyrhizobium betae</name>
    <dbReference type="NCBI Taxonomy" id="244734"/>
    <lineage>
        <taxon>Bacteria</taxon>
        <taxon>Pseudomonadati</taxon>
        <taxon>Pseudomonadota</taxon>
        <taxon>Alphaproteobacteria</taxon>
        <taxon>Hyphomicrobiales</taxon>
        <taxon>Nitrobacteraceae</taxon>
        <taxon>Bradyrhizobium</taxon>
    </lineage>
</organism>
<evidence type="ECO:0000313" key="3">
    <source>
        <dbReference type="Proteomes" id="UP000325641"/>
    </source>
</evidence>
<dbReference type="RefSeq" id="WP_151644047.1">
    <property type="nucleotide sequence ID" value="NZ_CP044543.1"/>
</dbReference>
<evidence type="ECO:0000313" key="2">
    <source>
        <dbReference type="EMBL" id="QFI72617.1"/>
    </source>
</evidence>
<dbReference type="KEGG" id="bbet:F8237_09590"/>
<dbReference type="OrthoDB" id="8255023at2"/>